<sequence length="156" mass="16757">MSGSCRRFTGLLASPGRVFMRPPPQVIPARSRYRAGQDDQATDKPERLRDVGAALALEDGDLSEDWASELRLGEDFLGADSGVARQIDEYGGEVSPSCTRSRLFQSPATGIGLVGHVVAGASFVEIVDDLPAVVVQLDFTRSVSPIGRRRCVLPSK</sequence>
<accession>A1TBF0</accession>
<protein>
    <submittedName>
        <fullName evidence="1">Uncharacterized protein</fullName>
    </submittedName>
</protein>
<dbReference type="Proteomes" id="UP000009159">
    <property type="component" value="Chromosome"/>
</dbReference>
<dbReference type="HOGENOM" id="CLU_1684659_0_0_11"/>
<organism evidence="1 2">
    <name type="scientific">Mycolicibacterium vanbaalenii (strain DSM 7251 / JCM 13017 / BCRC 16820 / KCTC 9966 / NRRL B-24157 / PYR-1)</name>
    <name type="common">Mycobacterium vanbaalenii</name>
    <dbReference type="NCBI Taxonomy" id="350058"/>
    <lineage>
        <taxon>Bacteria</taxon>
        <taxon>Bacillati</taxon>
        <taxon>Actinomycetota</taxon>
        <taxon>Actinomycetes</taxon>
        <taxon>Mycobacteriales</taxon>
        <taxon>Mycobacteriaceae</taxon>
        <taxon>Mycolicibacterium</taxon>
    </lineage>
</organism>
<evidence type="ECO:0000313" key="2">
    <source>
        <dbReference type="Proteomes" id="UP000009159"/>
    </source>
</evidence>
<name>A1TBF0_MYCVP</name>
<dbReference type="AlphaFoldDB" id="A1TBF0"/>
<proteinExistence type="predicted"/>
<keyword evidence="2" id="KW-1185">Reference proteome</keyword>
<dbReference type="EMBL" id="CP000511">
    <property type="protein sequence ID" value="ABM14500.1"/>
    <property type="molecule type" value="Genomic_DNA"/>
</dbReference>
<dbReference type="KEGG" id="mva:Mvan_3715"/>
<evidence type="ECO:0000313" key="1">
    <source>
        <dbReference type="EMBL" id="ABM14500.1"/>
    </source>
</evidence>
<gene>
    <name evidence="1" type="ordered locus">Mvan_3715</name>
</gene>
<reference evidence="1" key="1">
    <citation type="submission" date="2006-12" db="EMBL/GenBank/DDBJ databases">
        <title>Complete sequence of Mycobacterium vanbaalenii PYR-1.</title>
        <authorList>
            <consortium name="US DOE Joint Genome Institute"/>
            <person name="Copeland A."/>
            <person name="Lucas S."/>
            <person name="Lapidus A."/>
            <person name="Barry K."/>
            <person name="Detter J.C."/>
            <person name="Glavina del Rio T."/>
            <person name="Hammon N."/>
            <person name="Israni S."/>
            <person name="Dalin E."/>
            <person name="Tice H."/>
            <person name="Pitluck S."/>
            <person name="Singan V."/>
            <person name="Schmutz J."/>
            <person name="Larimer F."/>
            <person name="Land M."/>
            <person name="Hauser L."/>
            <person name="Kyrpides N."/>
            <person name="Anderson I.J."/>
            <person name="Miller C."/>
            <person name="Richardson P."/>
        </authorList>
    </citation>
    <scope>NUCLEOTIDE SEQUENCE [LARGE SCALE GENOMIC DNA]</scope>
    <source>
        <strain evidence="1">PYR-1</strain>
    </source>
</reference>